<gene>
    <name evidence="5" type="ORF">SMN809_LOCUS74249</name>
</gene>
<comment type="caution">
    <text evidence="5">The sequence shown here is derived from an EMBL/GenBank/DDBJ whole genome shotgun (WGS) entry which is preliminary data.</text>
</comment>
<evidence type="ECO:0000313" key="6">
    <source>
        <dbReference type="Proteomes" id="UP000676336"/>
    </source>
</evidence>
<dbReference type="InterPro" id="IPR011989">
    <property type="entry name" value="ARM-like"/>
</dbReference>
<dbReference type="AlphaFoldDB" id="A0A8S3ICV0"/>
<evidence type="ECO:0000256" key="1">
    <source>
        <dbReference type="ARBA" id="ARBA00000885"/>
    </source>
</evidence>
<dbReference type="SUPFAM" id="SSF48371">
    <property type="entry name" value="ARM repeat"/>
    <property type="match status" value="1"/>
</dbReference>
<keyword evidence="4" id="KW-0812">Transmembrane</keyword>
<comment type="catalytic activity">
    <reaction evidence="1 3">
        <text>S-ubiquitinyl-[E2 ubiquitin-conjugating enzyme]-L-cysteine + [acceptor protein]-L-lysine = [E2 ubiquitin-conjugating enzyme]-L-cysteine + N(6)-ubiquitinyl-[acceptor protein]-L-lysine.</text>
        <dbReference type="EC" id="2.3.2.26"/>
    </reaction>
</comment>
<proteinExistence type="inferred from homology"/>
<accession>A0A8S3ICV0</accession>
<name>A0A8S3ICV0_9BILA</name>
<keyword evidence="2 3" id="KW-0808">Transferase</keyword>
<comment type="pathway">
    <text evidence="3">Protein modification; protein ubiquitination.</text>
</comment>
<dbReference type="InterPro" id="IPR045322">
    <property type="entry name" value="HECTD1/TRIP12-like"/>
</dbReference>
<keyword evidence="3" id="KW-0833">Ubl conjugation pathway</keyword>
<feature type="non-terminal residue" evidence="5">
    <location>
        <position position="1"/>
    </location>
</feature>
<dbReference type="Gene3D" id="1.25.10.10">
    <property type="entry name" value="Leucine-rich Repeat Variant"/>
    <property type="match status" value="1"/>
</dbReference>
<evidence type="ECO:0000256" key="2">
    <source>
        <dbReference type="ARBA" id="ARBA00022679"/>
    </source>
</evidence>
<dbReference type="GO" id="GO:0016607">
    <property type="term" value="C:nuclear speck"/>
    <property type="evidence" value="ECO:0007669"/>
    <property type="project" value="TreeGrafter"/>
</dbReference>
<feature type="non-terminal residue" evidence="5">
    <location>
        <position position="247"/>
    </location>
</feature>
<dbReference type="InterPro" id="IPR016024">
    <property type="entry name" value="ARM-type_fold"/>
</dbReference>
<evidence type="ECO:0000313" key="5">
    <source>
        <dbReference type="EMBL" id="CAF5196699.1"/>
    </source>
</evidence>
<organism evidence="5 6">
    <name type="scientific">Rotaria magnacalcarata</name>
    <dbReference type="NCBI Taxonomy" id="392030"/>
    <lineage>
        <taxon>Eukaryota</taxon>
        <taxon>Metazoa</taxon>
        <taxon>Spiralia</taxon>
        <taxon>Gnathifera</taxon>
        <taxon>Rotifera</taxon>
        <taxon>Eurotatoria</taxon>
        <taxon>Bdelloidea</taxon>
        <taxon>Philodinida</taxon>
        <taxon>Philodinidae</taxon>
        <taxon>Rotaria</taxon>
    </lineage>
</organism>
<dbReference type="PANTHER" id="PTHR45670">
    <property type="entry name" value="E3 UBIQUITIN-PROTEIN LIGASE TRIP12"/>
    <property type="match status" value="1"/>
</dbReference>
<dbReference type="EMBL" id="CAJOBI010329747">
    <property type="protein sequence ID" value="CAF5196699.1"/>
    <property type="molecule type" value="Genomic_DNA"/>
</dbReference>
<dbReference type="Proteomes" id="UP000676336">
    <property type="component" value="Unassembled WGS sequence"/>
</dbReference>
<comment type="similarity">
    <text evidence="3">Belongs to the UPL family. K-HECT subfamily.</text>
</comment>
<dbReference type="GO" id="GO:0006974">
    <property type="term" value="P:DNA damage response"/>
    <property type="evidence" value="ECO:0007669"/>
    <property type="project" value="TreeGrafter"/>
</dbReference>
<evidence type="ECO:0000256" key="3">
    <source>
        <dbReference type="RuleBase" id="RU369009"/>
    </source>
</evidence>
<comment type="function">
    <text evidence="3">E3 ubiquitin-protein ligase which accepts ubiquitin from an E2 ubiquitin-conjugating enzyme in the form of a thioester and then directly transfers the ubiquitin to targeted substrates.</text>
</comment>
<sequence>DGIGACLEYIEFFSITSQNKSLAIVANCCIHILSRNDFNHVRGHLENLSNRLRSDDKKTVEHVCSIFSRLVENFHRDSSVLREIASTQLLKTMQTMLVVQPSLLNSVTFVSIIHMLYIFSAYCPILAVTLLKMNIAETIMCLLTGSNEGKSSAKSIPITYKSAALSTNEGVPMNISSIQSANSIELIPRTPQELYEIVSLIGEMMPRLPTDEPLFQVDQLFRRSALTHRAYDASSHGYVLWHWQDDQ</sequence>
<evidence type="ECO:0000256" key="4">
    <source>
        <dbReference type="SAM" id="Phobius"/>
    </source>
</evidence>
<reference evidence="5" key="1">
    <citation type="submission" date="2021-02" db="EMBL/GenBank/DDBJ databases">
        <authorList>
            <person name="Nowell W R."/>
        </authorList>
    </citation>
    <scope>NUCLEOTIDE SEQUENCE</scope>
</reference>
<keyword evidence="4" id="KW-0472">Membrane</keyword>
<dbReference type="GO" id="GO:0061630">
    <property type="term" value="F:ubiquitin protein ligase activity"/>
    <property type="evidence" value="ECO:0007669"/>
    <property type="project" value="UniProtKB-UniRule"/>
</dbReference>
<protein>
    <recommendedName>
        <fullName evidence="3">E3 ubiquitin-protein ligase</fullName>
        <ecNumber evidence="3">2.3.2.26</ecNumber>
    </recommendedName>
</protein>
<feature type="transmembrane region" description="Helical" evidence="4">
    <location>
        <begin position="107"/>
        <end position="131"/>
    </location>
</feature>
<dbReference type="PANTHER" id="PTHR45670:SF13">
    <property type="entry name" value="E3 UBIQUITIN-PROTEIN LIGASE TRIP12"/>
    <property type="match status" value="1"/>
</dbReference>
<keyword evidence="4" id="KW-1133">Transmembrane helix</keyword>
<dbReference type="GO" id="GO:0043161">
    <property type="term" value="P:proteasome-mediated ubiquitin-dependent protein catabolic process"/>
    <property type="evidence" value="ECO:0007669"/>
    <property type="project" value="TreeGrafter"/>
</dbReference>
<dbReference type="GO" id="GO:0000209">
    <property type="term" value="P:protein polyubiquitination"/>
    <property type="evidence" value="ECO:0007669"/>
    <property type="project" value="TreeGrafter"/>
</dbReference>
<dbReference type="EC" id="2.3.2.26" evidence="3"/>